<organism evidence="1 2">
    <name type="scientific">Leucogyrophana mollusca</name>
    <dbReference type="NCBI Taxonomy" id="85980"/>
    <lineage>
        <taxon>Eukaryota</taxon>
        <taxon>Fungi</taxon>
        <taxon>Dikarya</taxon>
        <taxon>Basidiomycota</taxon>
        <taxon>Agaricomycotina</taxon>
        <taxon>Agaricomycetes</taxon>
        <taxon>Agaricomycetidae</taxon>
        <taxon>Boletales</taxon>
        <taxon>Boletales incertae sedis</taxon>
        <taxon>Leucogyrophana</taxon>
    </lineage>
</organism>
<feature type="non-terminal residue" evidence="1">
    <location>
        <position position="92"/>
    </location>
</feature>
<evidence type="ECO:0000313" key="1">
    <source>
        <dbReference type="EMBL" id="KAH7917298.1"/>
    </source>
</evidence>
<evidence type="ECO:0000313" key="2">
    <source>
        <dbReference type="Proteomes" id="UP000790709"/>
    </source>
</evidence>
<keyword evidence="2" id="KW-1185">Reference proteome</keyword>
<feature type="non-terminal residue" evidence="1">
    <location>
        <position position="1"/>
    </location>
</feature>
<accession>A0ACB8AWN6</accession>
<gene>
    <name evidence="1" type="ORF">BV22DRAFT_990071</name>
</gene>
<dbReference type="EMBL" id="MU267134">
    <property type="protein sequence ID" value="KAH7917298.1"/>
    <property type="molecule type" value="Genomic_DNA"/>
</dbReference>
<proteinExistence type="predicted"/>
<name>A0ACB8AWN6_9AGAM</name>
<dbReference type="Proteomes" id="UP000790709">
    <property type="component" value="Unassembled WGS sequence"/>
</dbReference>
<comment type="caution">
    <text evidence="1">The sequence shown here is derived from an EMBL/GenBank/DDBJ whole genome shotgun (WGS) entry which is preliminary data.</text>
</comment>
<sequence length="92" mass="10926">ITGDQKAKMHWKLYWRNIVQRYQVKIEGWPSNIPFANLSDTSSALPDLESLLRKWKSGAIHWEKLSEVEYERLNNERNGQLENGELEEPCRR</sequence>
<protein>
    <submittedName>
        <fullName evidence="1">Uncharacterized protein</fullName>
    </submittedName>
</protein>
<reference evidence="1" key="1">
    <citation type="journal article" date="2021" name="New Phytol.">
        <title>Evolutionary innovations through gain and loss of genes in the ectomycorrhizal Boletales.</title>
        <authorList>
            <person name="Wu G."/>
            <person name="Miyauchi S."/>
            <person name="Morin E."/>
            <person name="Kuo A."/>
            <person name="Drula E."/>
            <person name="Varga T."/>
            <person name="Kohler A."/>
            <person name="Feng B."/>
            <person name="Cao Y."/>
            <person name="Lipzen A."/>
            <person name="Daum C."/>
            <person name="Hundley H."/>
            <person name="Pangilinan J."/>
            <person name="Johnson J."/>
            <person name="Barry K."/>
            <person name="LaButti K."/>
            <person name="Ng V."/>
            <person name="Ahrendt S."/>
            <person name="Min B."/>
            <person name="Choi I.G."/>
            <person name="Park H."/>
            <person name="Plett J.M."/>
            <person name="Magnuson J."/>
            <person name="Spatafora J.W."/>
            <person name="Nagy L.G."/>
            <person name="Henrissat B."/>
            <person name="Grigoriev I.V."/>
            <person name="Yang Z.L."/>
            <person name="Xu J."/>
            <person name="Martin F.M."/>
        </authorList>
    </citation>
    <scope>NUCLEOTIDE SEQUENCE</scope>
    <source>
        <strain evidence="1">KUC20120723A-06</strain>
    </source>
</reference>